<dbReference type="PANTHER" id="PTHR35457:SF1">
    <property type="entry name" value="HEME A SYNTHASE"/>
    <property type="match status" value="1"/>
</dbReference>
<comment type="similarity">
    <text evidence="11">Belongs to the COX15/CtaA family. Type 1 subfamily.</text>
</comment>
<evidence type="ECO:0000256" key="9">
    <source>
        <dbReference type="ARBA" id="ARBA00023136"/>
    </source>
</evidence>
<evidence type="ECO:0000256" key="8">
    <source>
        <dbReference type="ARBA" id="ARBA00023133"/>
    </source>
</evidence>
<feature type="transmembrane region" description="Helical" evidence="11">
    <location>
        <begin position="242"/>
        <end position="264"/>
    </location>
</feature>
<keyword evidence="4 11" id="KW-0479">Metal-binding</keyword>
<keyword evidence="7 11" id="KW-0408">Iron</keyword>
<sequence>MQRLLKPLSVVTSFVLLLVLLGGALVTKTGSGQGCGKSWPLCHGKFMPWPLTMDTVIELSHRLVSGSAAILVLLLSALSWRYLKHVREARPLAVISFLFLVAQALFGAAAVVWGQSAVILALHFGVSLISFASVILLTLLIFEVDKKFDAHSVVLDKKMKFHIYGVTIYSYLVVYTGALVRHARASLACPEFPVCSRASAFPTQYHEWVQMGHRAAALSIFIWIAYATWLAVRYYKNQKVVYWGWMTALILVSLQAFSGAMIIFTELNLFVALIHVIFISCLFAVLCYLVMVATRGQTGARKTVPVKKEKQSAFTAEALSD</sequence>
<comment type="subunit">
    <text evidence="11">Interacts with CtaB.</text>
</comment>
<evidence type="ECO:0000313" key="12">
    <source>
        <dbReference type="EMBL" id="MCP8970282.1"/>
    </source>
</evidence>
<comment type="pathway">
    <text evidence="11">Porphyrin-containing compound metabolism; heme A biosynthesis; heme A from heme O: step 1/1.</text>
</comment>
<dbReference type="Proteomes" id="UP001156102">
    <property type="component" value="Unassembled WGS sequence"/>
</dbReference>
<dbReference type="EC" id="1.17.99.9" evidence="11"/>
<keyword evidence="5 11" id="KW-1133">Transmembrane helix</keyword>
<evidence type="ECO:0000256" key="5">
    <source>
        <dbReference type="ARBA" id="ARBA00022989"/>
    </source>
</evidence>
<comment type="function">
    <text evidence="11">Catalyzes the conversion of heme O to heme A by two successive hydroxylations of the methyl group at C8. The first hydroxylation forms heme I, the second hydroxylation results in an unstable dihydroxymethyl group, which spontaneously dehydrates, resulting in the formyl group of heme A.</text>
</comment>
<keyword evidence="6 11" id="KW-0560">Oxidoreductase</keyword>
<accession>A0AA41X7Q1</accession>
<feature type="binding site" description="axial binding residue" evidence="11">
    <location>
        <position position="213"/>
    </location>
    <ligand>
        <name>heme</name>
        <dbReference type="ChEBI" id="CHEBI:30413"/>
    </ligand>
    <ligandPart>
        <name>Fe</name>
        <dbReference type="ChEBI" id="CHEBI:18248"/>
    </ligandPart>
</feature>
<comment type="caution">
    <text evidence="12">The sequence shown here is derived from an EMBL/GenBank/DDBJ whole genome shotgun (WGS) entry which is preliminary data.</text>
</comment>
<evidence type="ECO:0000256" key="1">
    <source>
        <dbReference type="ARBA" id="ARBA00004141"/>
    </source>
</evidence>
<feature type="transmembrane region" description="Helical" evidence="11">
    <location>
        <begin position="59"/>
        <end position="80"/>
    </location>
</feature>
<evidence type="ECO:0000256" key="6">
    <source>
        <dbReference type="ARBA" id="ARBA00023002"/>
    </source>
</evidence>
<evidence type="ECO:0000256" key="2">
    <source>
        <dbReference type="ARBA" id="ARBA00022475"/>
    </source>
</evidence>
<dbReference type="GO" id="GO:0006784">
    <property type="term" value="P:heme A biosynthetic process"/>
    <property type="evidence" value="ECO:0007669"/>
    <property type="project" value="UniProtKB-UniRule"/>
</dbReference>
<keyword evidence="2 11" id="KW-1003">Cell membrane</keyword>
<gene>
    <name evidence="11" type="primary">ctaA</name>
    <name evidence="12" type="ORF">NK662_17305</name>
</gene>
<dbReference type="InterPro" id="IPR003780">
    <property type="entry name" value="COX15/CtaA_fam"/>
</dbReference>
<dbReference type="AlphaFoldDB" id="A0AA41X7Q1"/>
<feature type="transmembrane region" description="Helical" evidence="11">
    <location>
        <begin position="92"/>
        <end position="113"/>
    </location>
</feature>
<reference evidence="12" key="1">
    <citation type="submission" date="2022-07" db="EMBL/GenBank/DDBJ databases">
        <authorList>
            <person name="Li W.-J."/>
            <person name="Deng Q.-Q."/>
        </authorList>
    </citation>
    <scope>NUCLEOTIDE SEQUENCE</scope>
    <source>
        <strain evidence="12">SYSU M60031</strain>
    </source>
</reference>
<evidence type="ECO:0000256" key="7">
    <source>
        <dbReference type="ARBA" id="ARBA00023004"/>
    </source>
</evidence>
<dbReference type="EMBL" id="JANCLT010000010">
    <property type="protein sequence ID" value="MCP8970282.1"/>
    <property type="molecule type" value="Genomic_DNA"/>
</dbReference>
<keyword evidence="8 11" id="KW-0350">Heme biosynthesis</keyword>
<protein>
    <recommendedName>
        <fullName evidence="11">Heme A synthase</fullName>
        <shortName evidence="11">HAS</shortName>
        <ecNumber evidence="11">1.17.99.9</ecNumber>
    </recommendedName>
    <alternativeName>
        <fullName evidence="11">Cytochrome aa3-controlling protein</fullName>
    </alternativeName>
</protein>
<feature type="transmembrane region" description="Helical" evidence="11">
    <location>
        <begin position="163"/>
        <end position="183"/>
    </location>
</feature>
<comment type="caution">
    <text evidence="11">Lacks conserved residue(s) required for the propagation of feature annotation.</text>
</comment>
<feature type="binding site" description="axial binding residue" evidence="11">
    <location>
        <position position="275"/>
    </location>
    <ligand>
        <name>heme</name>
        <dbReference type="ChEBI" id="CHEBI:30413"/>
    </ligand>
    <ligandPart>
        <name>Fe</name>
        <dbReference type="ChEBI" id="CHEBI:18248"/>
    </ligandPart>
</feature>
<comment type="subcellular location">
    <subcellularLocation>
        <location evidence="11">Cell membrane</location>
        <topology evidence="11">Multi-pass membrane protein</topology>
    </subcellularLocation>
    <subcellularLocation>
        <location evidence="1">Membrane</location>
        <topology evidence="1">Multi-pass membrane protein</topology>
    </subcellularLocation>
</comment>
<keyword evidence="13" id="KW-1185">Reference proteome</keyword>
<keyword evidence="3 11" id="KW-0812">Transmembrane</keyword>
<keyword evidence="10" id="KW-1015">Disulfide bond</keyword>
<dbReference type="GO" id="GO:0005886">
    <property type="term" value="C:plasma membrane"/>
    <property type="evidence" value="ECO:0007669"/>
    <property type="project" value="UniProtKB-SubCell"/>
</dbReference>
<feature type="transmembrane region" description="Helical" evidence="11">
    <location>
        <begin position="119"/>
        <end position="142"/>
    </location>
</feature>
<comment type="cofactor">
    <cofactor evidence="11">
        <name>heme b</name>
        <dbReference type="ChEBI" id="CHEBI:60344"/>
    </cofactor>
</comment>
<dbReference type="InterPro" id="IPR023755">
    <property type="entry name" value="HemeA_Synthase_type1"/>
</dbReference>
<dbReference type="GO" id="GO:0120547">
    <property type="term" value="F:heme A synthase activity"/>
    <property type="evidence" value="ECO:0007669"/>
    <property type="project" value="UniProtKB-EC"/>
</dbReference>
<dbReference type="PANTHER" id="PTHR35457">
    <property type="entry name" value="HEME A SYNTHASE"/>
    <property type="match status" value="1"/>
</dbReference>
<evidence type="ECO:0000256" key="4">
    <source>
        <dbReference type="ARBA" id="ARBA00022723"/>
    </source>
</evidence>
<comment type="catalytic activity">
    <reaction evidence="11">
        <text>Fe(II)-heme o + 2 A + H2O = Fe(II)-heme a + 2 AH2</text>
        <dbReference type="Rhea" id="RHEA:63388"/>
        <dbReference type="ChEBI" id="CHEBI:13193"/>
        <dbReference type="ChEBI" id="CHEBI:15377"/>
        <dbReference type="ChEBI" id="CHEBI:17499"/>
        <dbReference type="ChEBI" id="CHEBI:60530"/>
        <dbReference type="ChEBI" id="CHEBI:61715"/>
        <dbReference type="EC" id="1.17.99.9"/>
    </reaction>
</comment>
<evidence type="ECO:0000313" key="13">
    <source>
        <dbReference type="Proteomes" id="UP001156102"/>
    </source>
</evidence>
<keyword evidence="9 11" id="KW-0472">Membrane</keyword>
<dbReference type="InterPro" id="IPR050450">
    <property type="entry name" value="COX15/CtaA_HemeA_synthase"/>
</dbReference>
<evidence type="ECO:0000256" key="3">
    <source>
        <dbReference type="ARBA" id="ARBA00022692"/>
    </source>
</evidence>
<organism evidence="12 13">
    <name type="scientific">Ectobacillus ponti</name>
    <dbReference type="NCBI Taxonomy" id="2961894"/>
    <lineage>
        <taxon>Bacteria</taxon>
        <taxon>Bacillati</taxon>
        <taxon>Bacillota</taxon>
        <taxon>Bacilli</taxon>
        <taxon>Bacillales</taxon>
        <taxon>Bacillaceae</taxon>
        <taxon>Ectobacillus</taxon>
    </lineage>
</organism>
<feature type="transmembrane region" description="Helical" evidence="11">
    <location>
        <begin position="215"/>
        <end position="235"/>
    </location>
</feature>
<evidence type="ECO:0000256" key="11">
    <source>
        <dbReference type="HAMAP-Rule" id="MF_01664"/>
    </source>
</evidence>
<name>A0AA41X7Q1_9BACI</name>
<dbReference type="HAMAP" id="MF_01664">
    <property type="entry name" value="HemeA_synth_type1"/>
    <property type="match status" value="1"/>
</dbReference>
<evidence type="ECO:0000256" key="10">
    <source>
        <dbReference type="ARBA" id="ARBA00023157"/>
    </source>
</evidence>
<proteinExistence type="inferred from homology"/>
<feature type="transmembrane region" description="Helical" evidence="11">
    <location>
        <begin position="270"/>
        <end position="292"/>
    </location>
</feature>
<dbReference type="RefSeq" id="WP_254760198.1">
    <property type="nucleotide sequence ID" value="NZ_JANCLT010000010.1"/>
</dbReference>
<dbReference type="Pfam" id="PF02628">
    <property type="entry name" value="COX15-CtaA"/>
    <property type="match status" value="1"/>
</dbReference>
<dbReference type="GO" id="GO:0046872">
    <property type="term" value="F:metal ion binding"/>
    <property type="evidence" value="ECO:0007669"/>
    <property type="project" value="UniProtKB-KW"/>
</dbReference>